<evidence type="ECO:0000256" key="6">
    <source>
        <dbReference type="ARBA" id="ARBA00022840"/>
    </source>
</evidence>
<evidence type="ECO:0000313" key="10">
    <source>
        <dbReference type="Proteomes" id="UP000037729"/>
    </source>
</evidence>
<reference evidence="9 10" key="1">
    <citation type="submission" date="2015-08" db="EMBL/GenBank/DDBJ databases">
        <title>Genomes of Isolates from Cabo Rojo, PR.</title>
        <authorList>
            <person name="Sanchez-Nieves R.L."/>
            <person name="Montalvo-Rodriguez R."/>
        </authorList>
    </citation>
    <scope>NUCLEOTIDE SEQUENCE [LARGE SCALE GENOMIC DNA]</scope>
    <source>
        <strain evidence="9 10">SL3</strain>
    </source>
</reference>
<dbReference type="PROSITE" id="PS50112">
    <property type="entry name" value="PAS"/>
    <property type="match status" value="1"/>
</dbReference>
<dbReference type="Gene3D" id="3.30.450.20">
    <property type="entry name" value="PAS domain"/>
    <property type="match status" value="1"/>
</dbReference>
<dbReference type="RefSeq" id="WP_053968962.1">
    <property type="nucleotide sequence ID" value="NZ_LIUF01000005.1"/>
</dbReference>
<dbReference type="GO" id="GO:0004673">
    <property type="term" value="F:protein histidine kinase activity"/>
    <property type="evidence" value="ECO:0007669"/>
    <property type="project" value="UniProtKB-EC"/>
</dbReference>
<dbReference type="NCBIfam" id="TIGR00229">
    <property type="entry name" value="sensory_box"/>
    <property type="match status" value="1"/>
</dbReference>
<evidence type="ECO:0000259" key="8">
    <source>
        <dbReference type="PROSITE" id="PS50112"/>
    </source>
</evidence>
<gene>
    <name evidence="9" type="ORF">AMS69_15405</name>
</gene>
<dbReference type="SUPFAM" id="SSF55785">
    <property type="entry name" value="PYP-like sensor domain (PAS domain)"/>
    <property type="match status" value="1"/>
</dbReference>
<keyword evidence="5 9" id="KW-0418">Kinase</keyword>
<dbReference type="InterPro" id="IPR035965">
    <property type="entry name" value="PAS-like_dom_sf"/>
</dbReference>
<dbReference type="PATRIC" id="fig|1705562.3.peg.3984"/>
<dbReference type="InterPro" id="IPR005467">
    <property type="entry name" value="His_kinase_dom"/>
</dbReference>
<evidence type="ECO:0000256" key="3">
    <source>
        <dbReference type="ARBA" id="ARBA00022679"/>
    </source>
</evidence>
<dbReference type="EC" id="2.7.13.3" evidence="2"/>
<keyword evidence="4" id="KW-0547">Nucleotide-binding</keyword>
<dbReference type="GO" id="GO:0005524">
    <property type="term" value="F:ATP binding"/>
    <property type="evidence" value="ECO:0007669"/>
    <property type="project" value="UniProtKB-KW"/>
</dbReference>
<keyword evidence="3" id="KW-0808">Transferase</keyword>
<feature type="domain" description="Histidine kinase" evidence="7">
    <location>
        <begin position="201"/>
        <end position="405"/>
    </location>
</feature>
<dbReference type="OrthoDB" id="230688at2157"/>
<dbReference type="SMART" id="SM00091">
    <property type="entry name" value="PAS"/>
    <property type="match status" value="1"/>
</dbReference>
<evidence type="ECO:0000256" key="5">
    <source>
        <dbReference type="ARBA" id="ARBA00022777"/>
    </source>
</evidence>
<dbReference type="InterPro" id="IPR003594">
    <property type="entry name" value="HATPase_dom"/>
</dbReference>
<organism evidence="9 10">
    <name type="scientific">Haloarcula rubripromontorii</name>
    <dbReference type="NCBI Taxonomy" id="1705562"/>
    <lineage>
        <taxon>Archaea</taxon>
        <taxon>Methanobacteriati</taxon>
        <taxon>Methanobacteriota</taxon>
        <taxon>Stenosarchaea group</taxon>
        <taxon>Halobacteria</taxon>
        <taxon>Halobacteriales</taxon>
        <taxon>Haloarculaceae</taxon>
        <taxon>Haloarcula</taxon>
    </lineage>
</organism>
<dbReference type="Pfam" id="PF02518">
    <property type="entry name" value="HATPase_c"/>
    <property type="match status" value="1"/>
</dbReference>
<dbReference type="CDD" id="cd00130">
    <property type="entry name" value="PAS"/>
    <property type="match status" value="1"/>
</dbReference>
<dbReference type="InterPro" id="IPR050980">
    <property type="entry name" value="2C_sensor_his_kinase"/>
</dbReference>
<evidence type="ECO:0000256" key="2">
    <source>
        <dbReference type="ARBA" id="ARBA00012438"/>
    </source>
</evidence>
<dbReference type="GO" id="GO:0006355">
    <property type="term" value="P:regulation of DNA-templated transcription"/>
    <property type="evidence" value="ECO:0007669"/>
    <property type="project" value="InterPro"/>
</dbReference>
<feature type="domain" description="PAS" evidence="8">
    <location>
        <begin position="75"/>
        <end position="144"/>
    </location>
</feature>
<protein>
    <recommendedName>
        <fullName evidence="2">histidine kinase</fullName>
        <ecNumber evidence="2">2.7.13.3</ecNumber>
    </recommendedName>
</protein>
<dbReference type="Pfam" id="PF00989">
    <property type="entry name" value="PAS"/>
    <property type="match status" value="1"/>
</dbReference>
<proteinExistence type="predicted"/>
<sequence>MDDGAELLVGELFASLAEEGRTETREALLEVYQDSAVREREALSRTLLSELLALLDARLDRDAEVEILANSVGSLVERFSAIVQSIPAAVVVIDADRSIQFWSDGAERLFGWSENRVTGHSYAETLAESPATLDSLLSSLVAGESLTGVESSHRHANGSTLDVQLWGAPLTGESTDGASLFVTDISEQKQREQRLMVLNRLFRHNIRNDVTVIRGHLDLLSDERQSEHIDIIADRIEDIRSLSEAAHQIEQLQHSDETERRTFDPSALLCDRIGRLRTEQATLALRQDVRVEGRVVGHELLPYALDNVLDNAVEHNDAETPRIDVTAEPVNGSDRVVFRIADNGPGLPDTEQSVLTTGTETPLAHSTGTGLWLTQWIVRESDGSTSVSESRFGGTEVEIRLRRPVD</sequence>
<dbReference type="EMBL" id="LIUF01000005">
    <property type="protein sequence ID" value="KOX91935.1"/>
    <property type="molecule type" value="Genomic_DNA"/>
</dbReference>
<dbReference type="InterPro" id="IPR000014">
    <property type="entry name" value="PAS"/>
</dbReference>
<evidence type="ECO:0000256" key="4">
    <source>
        <dbReference type="ARBA" id="ARBA00022741"/>
    </source>
</evidence>
<dbReference type="STRING" id="1705562.AMS69_15405"/>
<dbReference type="SMART" id="SM00387">
    <property type="entry name" value="HATPase_c"/>
    <property type="match status" value="1"/>
</dbReference>
<dbReference type="AlphaFoldDB" id="A0A0M9AJ70"/>
<evidence type="ECO:0000256" key="1">
    <source>
        <dbReference type="ARBA" id="ARBA00000085"/>
    </source>
</evidence>
<dbReference type="Proteomes" id="UP000037729">
    <property type="component" value="Unassembled WGS sequence"/>
</dbReference>
<dbReference type="SUPFAM" id="SSF55874">
    <property type="entry name" value="ATPase domain of HSP90 chaperone/DNA topoisomerase II/histidine kinase"/>
    <property type="match status" value="1"/>
</dbReference>
<keyword evidence="6" id="KW-0067">ATP-binding</keyword>
<dbReference type="InterPro" id="IPR013767">
    <property type="entry name" value="PAS_fold"/>
</dbReference>
<keyword evidence="10" id="KW-1185">Reference proteome</keyword>
<dbReference type="Gene3D" id="3.30.565.10">
    <property type="entry name" value="Histidine kinase-like ATPase, C-terminal domain"/>
    <property type="match status" value="1"/>
</dbReference>
<comment type="caution">
    <text evidence="9">The sequence shown here is derived from an EMBL/GenBank/DDBJ whole genome shotgun (WGS) entry which is preliminary data.</text>
</comment>
<evidence type="ECO:0000259" key="7">
    <source>
        <dbReference type="PROSITE" id="PS50109"/>
    </source>
</evidence>
<evidence type="ECO:0000313" key="9">
    <source>
        <dbReference type="EMBL" id="KOX91935.1"/>
    </source>
</evidence>
<dbReference type="PANTHER" id="PTHR44936:SF10">
    <property type="entry name" value="SENSOR PROTEIN RSTB"/>
    <property type="match status" value="1"/>
</dbReference>
<accession>A0A0M9AJ70</accession>
<dbReference type="PANTHER" id="PTHR44936">
    <property type="entry name" value="SENSOR PROTEIN CREC"/>
    <property type="match status" value="1"/>
</dbReference>
<comment type="catalytic activity">
    <reaction evidence="1">
        <text>ATP + protein L-histidine = ADP + protein N-phospho-L-histidine.</text>
        <dbReference type="EC" id="2.7.13.3"/>
    </reaction>
</comment>
<name>A0A0M9AJ70_9EURY</name>
<dbReference type="InterPro" id="IPR036890">
    <property type="entry name" value="HATPase_C_sf"/>
</dbReference>
<dbReference type="PROSITE" id="PS50109">
    <property type="entry name" value="HIS_KIN"/>
    <property type="match status" value="1"/>
</dbReference>